<dbReference type="PRINTS" id="PR00660">
    <property type="entry name" value="ERLUMENR"/>
</dbReference>
<evidence type="ECO:0000256" key="4">
    <source>
        <dbReference type="ARBA" id="ARBA00022692"/>
    </source>
</evidence>
<dbReference type="Pfam" id="PF00810">
    <property type="entry name" value="ER_lumen_recept"/>
    <property type="match status" value="1"/>
</dbReference>
<feature type="transmembrane region" description="Helical" evidence="11">
    <location>
        <begin position="74"/>
        <end position="95"/>
    </location>
</feature>
<evidence type="ECO:0000313" key="12">
    <source>
        <dbReference type="Proteomes" id="UP000887540"/>
    </source>
</evidence>
<evidence type="ECO:0000313" key="13">
    <source>
        <dbReference type="WBParaSite" id="ACRNAN_scaffold8383.g21576.t1"/>
    </source>
</evidence>
<feature type="transmembrane region" description="Helical" evidence="11">
    <location>
        <begin position="139"/>
        <end position="159"/>
    </location>
</feature>
<dbReference type="GO" id="GO:0016192">
    <property type="term" value="P:vesicle-mediated transport"/>
    <property type="evidence" value="ECO:0007669"/>
    <property type="project" value="UniProtKB-KW"/>
</dbReference>
<keyword evidence="8 11" id="KW-1133">Transmembrane helix</keyword>
<evidence type="ECO:0000256" key="11">
    <source>
        <dbReference type="SAM" id="Phobius"/>
    </source>
</evidence>
<dbReference type="GO" id="GO:0046923">
    <property type="term" value="F:ER retention sequence binding"/>
    <property type="evidence" value="ECO:0007669"/>
    <property type="project" value="InterPro"/>
</dbReference>
<evidence type="ECO:0000256" key="9">
    <source>
        <dbReference type="ARBA" id="ARBA00023136"/>
    </source>
</evidence>
<comment type="subcellular location">
    <subcellularLocation>
        <location evidence="1">Endoplasmic reticulum membrane</location>
        <topology evidence="1">Multi-pass membrane protein</topology>
    </subcellularLocation>
</comment>
<dbReference type="Proteomes" id="UP000887540">
    <property type="component" value="Unplaced"/>
</dbReference>
<organism evidence="12 13">
    <name type="scientific">Acrobeloides nanus</name>
    <dbReference type="NCBI Taxonomy" id="290746"/>
    <lineage>
        <taxon>Eukaryota</taxon>
        <taxon>Metazoa</taxon>
        <taxon>Ecdysozoa</taxon>
        <taxon>Nematoda</taxon>
        <taxon>Chromadorea</taxon>
        <taxon>Rhabditida</taxon>
        <taxon>Tylenchina</taxon>
        <taxon>Cephalobomorpha</taxon>
        <taxon>Cephaloboidea</taxon>
        <taxon>Cephalobidae</taxon>
        <taxon>Acrobeloides</taxon>
    </lineage>
</organism>
<evidence type="ECO:0000256" key="7">
    <source>
        <dbReference type="ARBA" id="ARBA00022927"/>
    </source>
</evidence>
<keyword evidence="4 11" id="KW-0812">Transmembrane</keyword>
<protein>
    <submittedName>
        <fullName evidence="13">ER lumen protein-retaining receptor</fullName>
    </submittedName>
</protein>
<keyword evidence="9 11" id="KW-0472">Membrane</keyword>
<keyword evidence="12" id="KW-1185">Reference proteome</keyword>
<keyword evidence="5" id="KW-0256">Endoplasmic reticulum</keyword>
<evidence type="ECO:0000256" key="6">
    <source>
        <dbReference type="ARBA" id="ARBA00022892"/>
    </source>
</evidence>
<feature type="transmembrane region" description="Helical" evidence="11">
    <location>
        <begin position="50"/>
        <end position="68"/>
    </location>
</feature>
<evidence type="ECO:0000256" key="8">
    <source>
        <dbReference type="ARBA" id="ARBA00022989"/>
    </source>
</evidence>
<evidence type="ECO:0000256" key="10">
    <source>
        <dbReference type="ARBA" id="ARBA00023170"/>
    </source>
</evidence>
<sequence length="180" mass="21530">MVFITRYLDLFFTFVSLYNSSFKIIFIMLNMCTLYLILTKYKETYDKDGDKFRIEFLIFLCVTLAMAFNAEFTILELLWTFSIYLEAVAIIPQIYMAYKSGTFDKDVSFYVLMLYSYRSLYIVNWIYRYEVETFYDPIVIVSGFVQVCVYLIYLSLYWCKSEENGSKDTVKKEALYPLHI</sequence>
<feature type="transmembrane region" description="Helical" evidence="11">
    <location>
        <begin position="107"/>
        <end position="127"/>
    </location>
</feature>
<dbReference type="AlphaFoldDB" id="A0A914EHR7"/>
<reference evidence="13" key="1">
    <citation type="submission" date="2022-11" db="UniProtKB">
        <authorList>
            <consortium name="WormBaseParasite"/>
        </authorList>
    </citation>
    <scope>IDENTIFICATION</scope>
</reference>
<dbReference type="GO" id="GO:0005789">
    <property type="term" value="C:endoplasmic reticulum membrane"/>
    <property type="evidence" value="ECO:0007669"/>
    <property type="project" value="UniProtKB-SubCell"/>
</dbReference>
<dbReference type="GO" id="GO:0006621">
    <property type="term" value="P:protein retention in ER lumen"/>
    <property type="evidence" value="ECO:0007669"/>
    <property type="project" value="InterPro"/>
</dbReference>
<name>A0A914EHR7_9BILA</name>
<evidence type="ECO:0000256" key="3">
    <source>
        <dbReference type="ARBA" id="ARBA00022448"/>
    </source>
</evidence>
<dbReference type="InterPro" id="IPR000133">
    <property type="entry name" value="ER_ret_rcpt"/>
</dbReference>
<dbReference type="GO" id="GO:0015031">
    <property type="term" value="P:protein transport"/>
    <property type="evidence" value="ECO:0007669"/>
    <property type="project" value="UniProtKB-KW"/>
</dbReference>
<evidence type="ECO:0000256" key="2">
    <source>
        <dbReference type="ARBA" id="ARBA00010120"/>
    </source>
</evidence>
<evidence type="ECO:0000256" key="5">
    <source>
        <dbReference type="ARBA" id="ARBA00022824"/>
    </source>
</evidence>
<evidence type="ECO:0000256" key="1">
    <source>
        <dbReference type="ARBA" id="ARBA00004477"/>
    </source>
</evidence>
<keyword evidence="10" id="KW-0675">Receptor</keyword>
<keyword evidence="6" id="KW-0931">ER-Golgi transport</keyword>
<dbReference type="WBParaSite" id="ACRNAN_scaffold8383.g21576.t1">
    <property type="protein sequence ID" value="ACRNAN_scaffold8383.g21576.t1"/>
    <property type="gene ID" value="ACRNAN_scaffold8383.g21576"/>
</dbReference>
<comment type="similarity">
    <text evidence="2">Belongs to the ERD2 family.</text>
</comment>
<accession>A0A914EHR7</accession>
<keyword evidence="7" id="KW-0653">Protein transport</keyword>
<feature type="transmembrane region" description="Helical" evidence="11">
    <location>
        <begin position="20"/>
        <end position="38"/>
    </location>
</feature>
<keyword evidence="3" id="KW-0813">Transport</keyword>
<dbReference type="PANTHER" id="PTHR10585">
    <property type="entry name" value="ER LUMEN PROTEIN RETAINING RECEPTOR"/>
    <property type="match status" value="1"/>
</dbReference>
<proteinExistence type="inferred from homology"/>